<name>A0A1V8YBQ7_9ENTE</name>
<comment type="caution">
    <text evidence="1">The sequence shown here is derived from an EMBL/GenBank/DDBJ whole genome shotgun (WGS) entry which is preliminary data.</text>
</comment>
<evidence type="ECO:0000313" key="2">
    <source>
        <dbReference type="Proteomes" id="UP000192477"/>
    </source>
</evidence>
<protein>
    <submittedName>
        <fullName evidence="1">Uncharacterized protein</fullName>
    </submittedName>
</protein>
<evidence type="ECO:0000313" key="1">
    <source>
        <dbReference type="EMBL" id="OQO70029.1"/>
    </source>
</evidence>
<proteinExistence type="predicted"/>
<dbReference type="Proteomes" id="UP000192477">
    <property type="component" value="Unassembled WGS sequence"/>
</dbReference>
<organism evidence="1 2">
    <name type="scientific">Enterococcus villorum</name>
    <dbReference type="NCBI Taxonomy" id="112904"/>
    <lineage>
        <taxon>Bacteria</taxon>
        <taxon>Bacillati</taxon>
        <taxon>Bacillota</taxon>
        <taxon>Bacilli</taxon>
        <taxon>Lactobacillales</taxon>
        <taxon>Enterococcaceae</taxon>
        <taxon>Enterococcus</taxon>
    </lineage>
</organism>
<dbReference type="STRING" id="112904.BH747_08965"/>
<reference evidence="1 2" key="1">
    <citation type="journal article" date="2017" name="BMC Microbiol.">
        <title>Comparative genomics of Enterococcus spp. isolated from bovine feces.</title>
        <authorList>
            <person name="Beukers A.G."/>
            <person name="Zaheer R."/>
            <person name="Goji N."/>
            <person name="Amoako K.K."/>
            <person name="Chaves A.V."/>
            <person name="Ward M.P."/>
            <person name="McAllister T.A."/>
        </authorList>
    </citation>
    <scope>NUCLEOTIDE SEQUENCE [LARGE SCALE GENOMIC DNA]</scope>
    <source>
        <strain evidence="1 2">F1129D 143</strain>
    </source>
</reference>
<sequence length="68" mass="7275">MVVGGAEVKMVTLIFLSINIIQKKDMLLVKTVTGHLAMVSGKDQINGVNQVLVGLSLVETRPIITIVS</sequence>
<dbReference type="AlphaFoldDB" id="A0A1V8YBQ7"/>
<accession>A0A1V8YBQ7</accession>
<dbReference type="EMBL" id="MJEA01000008">
    <property type="protein sequence ID" value="OQO70029.1"/>
    <property type="molecule type" value="Genomic_DNA"/>
</dbReference>
<gene>
    <name evidence="1" type="ORF">BH747_08965</name>
</gene>